<feature type="transmembrane region" description="Helical" evidence="1">
    <location>
        <begin position="22"/>
        <end position="41"/>
    </location>
</feature>
<evidence type="ECO:0000256" key="1">
    <source>
        <dbReference type="SAM" id="Phobius"/>
    </source>
</evidence>
<evidence type="ECO:0000313" key="2">
    <source>
        <dbReference type="EMBL" id="PBK99797.1"/>
    </source>
</evidence>
<sequence>MAYSGYTVLSGRMPTLPNSSTFTRVAANFEAIYAVDLFIYARRMLIMDKITRARSRCDYELYGDRMFDPEAGGSEHFLALGPPPPPYVQ</sequence>
<keyword evidence="1" id="KW-1133">Transmembrane helix</keyword>
<accession>A0A2H3EF32</accession>
<protein>
    <submittedName>
        <fullName evidence="2">Uncharacterized protein</fullName>
    </submittedName>
</protein>
<name>A0A2H3EF32_ARMGA</name>
<keyword evidence="1" id="KW-0472">Membrane</keyword>
<dbReference type="EMBL" id="KZ293647">
    <property type="protein sequence ID" value="PBK99797.1"/>
    <property type="molecule type" value="Genomic_DNA"/>
</dbReference>
<dbReference type="Proteomes" id="UP000217790">
    <property type="component" value="Unassembled WGS sequence"/>
</dbReference>
<keyword evidence="3" id="KW-1185">Reference proteome</keyword>
<dbReference type="AlphaFoldDB" id="A0A2H3EF32"/>
<reference evidence="3" key="1">
    <citation type="journal article" date="2017" name="Nat. Ecol. Evol.">
        <title>Genome expansion and lineage-specific genetic innovations in the forest pathogenic fungi Armillaria.</title>
        <authorList>
            <person name="Sipos G."/>
            <person name="Prasanna A.N."/>
            <person name="Walter M.C."/>
            <person name="O'Connor E."/>
            <person name="Balint B."/>
            <person name="Krizsan K."/>
            <person name="Kiss B."/>
            <person name="Hess J."/>
            <person name="Varga T."/>
            <person name="Slot J."/>
            <person name="Riley R."/>
            <person name="Boka B."/>
            <person name="Rigling D."/>
            <person name="Barry K."/>
            <person name="Lee J."/>
            <person name="Mihaltcheva S."/>
            <person name="LaButti K."/>
            <person name="Lipzen A."/>
            <person name="Waldron R."/>
            <person name="Moloney N.M."/>
            <person name="Sperisen C."/>
            <person name="Kredics L."/>
            <person name="Vagvoelgyi C."/>
            <person name="Patrignani A."/>
            <person name="Fitzpatrick D."/>
            <person name="Nagy I."/>
            <person name="Doyle S."/>
            <person name="Anderson J.B."/>
            <person name="Grigoriev I.V."/>
            <person name="Gueldener U."/>
            <person name="Muensterkoetter M."/>
            <person name="Nagy L.G."/>
        </authorList>
    </citation>
    <scope>NUCLEOTIDE SEQUENCE [LARGE SCALE GENOMIC DNA]</scope>
    <source>
        <strain evidence="3">Ar21-2</strain>
    </source>
</reference>
<organism evidence="2 3">
    <name type="scientific">Armillaria gallica</name>
    <name type="common">Bulbous honey fungus</name>
    <name type="synonym">Armillaria bulbosa</name>
    <dbReference type="NCBI Taxonomy" id="47427"/>
    <lineage>
        <taxon>Eukaryota</taxon>
        <taxon>Fungi</taxon>
        <taxon>Dikarya</taxon>
        <taxon>Basidiomycota</taxon>
        <taxon>Agaricomycotina</taxon>
        <taxon>Agaricomycetes</taxon>
        <taxon>Agaricomycetidae</taxon>
        <taxon>Agaricales</taxon>
        <taxon>Marasmiineae</taxon>
        <taxon>Physalacriaceae</taxon>
        <taxon>Armillaria</taxon>
    </lineage>
</organism>
<dbReference type="InParanoid" id="A0A2H3EF32"/>
<gene>
    <name evidence="2" type="ORF">ARMGADRAFT_1161394</name>
</gene>
<proteinExistence type="predicted"/>
<keyword evidence="1" id="KW-0812">Transmembrane</keyword>
<evidence type="ECO:0000313" key="3">
    <source>
        <dbReference type="Proteomes" id="UP000217790"/>
    </source>
</evidence>